<dbReference type="Pfam" id="PF23955">
    <property type="entry name" value="DUF7284"/>
    <property type="match status" value="1"/>
</dbReference>
<evidence type="ECO:0000313" key="2">
    <source>
        <dbReference type="EMBL" id="MFD1644777.1"/>
    </source>
</evidence>
<keyword evidence="1" id="KW-0472">Membrane</keyword>
<reference evidence="2 3" key="1">
    <citation type="journal article" date="2019" name="Int. J. Syst. Evol. Microbiol.">
        <title>The Global Catalogue of Microorganisms (GCM) 10K type strain sequencing project: providing services to taxonomists for standard genome sequencing and annotation.</title>
        <authorList>
            <consortium name="The Broad Institute Genomics Platform"/>
            <consortium name="The Broad Institute Genome Sequencing Center for Infectious Disease"/>
            <person name="Wu L."/>
            <person name="Ma J."/>
        </authorList>
    </citation>
    <scope>NUCLEOTIDE SEQUENCE [LARGE SCALE GENOMIC DNA]</scope>
    <source>
        <strain evidence="2 3">CGMCC 1.10390</strain>
    </source>
</reference>
<evidence type="ECO:0000256" key="1">
    <source>
        <dbReference type="SAM" id="Phobius"/>
    </source>
</evidence>
<comment type="caution">
    <text evidence="2">The sequence shown here is derived from an EMBL/GenBank/DDBJ whole genome shotgun (WGS) entry which is preliminary data.</text>
</comment>
<gene>
    <name evidence="2" type="ORF">ACFSBL_03685</name>
</gene>
<sequence>MTRLGHRYGRAVSTVLDVAVCLLFVTASVGVLATVERPVPDDSQTADRAASLLGTTTVTVHYAATDPNTDGEDPGAVACRPADAARPDACRTAHGTVAGLLARAAVADVVDDESAGRSPFERGVRNATRQRLAGVHSSWQVVVTWRAYPDAPLAGRVVVGTEPPPEIDVHTATLRVPVADGATTSAQGDGEPQTVAAVARRAASTTVAGLFPPEPTRLALAGGPPLDRRTAGRYRRTAAALGVGLDGAVADGSVRRANSILVEALAARYASDLGARTDDPAAAAELVSVETATVTVRTWSV</sequence>
<keyword evidence="1" id="KW-0812">Transmembrane</keyword>
<proteinExistence type="predicted"/>
<feature type="transmembrane region" description="Helical" evidence="1">
    <location>
        <begin position="12"/>
        <end position="35"/>
    </location>
</feature>
<dbReference type="AlphaFoldDB" id="A0ABD6DFM7"/>
<organism evidence="2 3">
    <name type="scientific">Haloarchaeobius litoreus</name>
    <dbReference type="NCBI Taxonomy" id="755306"/>
    <lineage>
        <taxon>Archaea</taxon>
        <taxon>Methanobacteriati</taxon>
        <taxon>Methanobacteriota</taxon>
        <taxon>Stenosarchaea group</taxon>
        <taxon>Halobacteria</taxon>
        <taxon>Halobacteriales</taxon>
        <taxon>Halorubellaceae</taxon>
        <taxon>Haloarchaeobius</taxon>
    </lineage>
</organism>
<keyword evidence="3" id="KW-1185">Reference proteome</keyword>
<protein>
    <submittedName>
        <fullName evidence="2">Uncharacterized protein</fullName>
    </submittedName>
</protein>
<dbReference type="EMBL" id="JBHUDO010000001">
    <property type="protein sequence ID" value="MFD1644777.1"/>
    <property type="molecule type" value="Genomic_DNA"/>
</dbReference>
<name>A0ABD6DFM7_9EURY</name>
<evidence type="ECO:0000313" key="3">
    <source>
        <dbReference type="Proteomes" id="UP001597034"/>
    </source>
</evidence>
<dbReference type="InterPro" id="IPR055708">
    <property type="entry name" value="DUF7284"/>
</dbReference>
<keyword evidence="1" id="KW-1133">Transmembrane helix</keyword>
<dbReference type="RefSeq" id="WP_256400026.1">
    <property type="nucleotide sequence ID" value="NZ_JANHJR010000002.1"/>
</dbReference>
<accession>A0ABD6DFM7</accession>
<dbReference type="Proteomes" id="UP001597034">
    <property type="component" value="Unassembled WGS sequence"/>
</dbReference>